<sequence length="510" mass="55784">MSERLQELASPKQTVLSKVNGLGKDFPNPFMAGSLPKTIKQSNDPPGASLDMKSTTGGCQFLRCRLISWQGKKQTVVANSTTEAKYVAASSYSKPAESEVFEQIVDFLNAHTIKYALTINPTIHTSCIEHFWATVKAKTIHGELQLQALVDGKKIIITESIVRTDIQLEDAEATNQKFNFSKYIFESMVKNLDNVGKFLMYPRPKRKDTEVPQPSDPTTNVADEAVNEEMDDSLVRAATTASSLEAKQDNVAQTRSQNVSKLSNDLLLARGNTLRSGEDSLKLQELMALCTTLPTSVLNLETTKTTQANEITSLKTRVKKLEQKKMSKTHRLEILYKVGSSRRVESSDEEGLGEEDASKQRRIADIDANKDIYLGNVHTNEDMFGVNDLDGDEVIVDNVDVVKTAEETRSVVKEVTAVIEKDKLVSVAEVTVNVAATTISTASTIPVSAATTTTTTTTTVSDVEITLAQALAELKSAASTRPKVKGFVIHEQEQAPTPTVSSQQPSQVKV</sequence>
<keyword evidence="2" id="KW-1185">Reference proteome</keyword>
<dbReference type="Proteomes" id="UP001151760">
    <property type="component" value="Unassembled WGS sequence"/>
</dbReference>
<proteinExistence type="predicted"/>
<name>A0ABQ5CSU8_9ASTR</name>
<evidence type="ECO:0000313" key="2">
    <source>
        <dbReference type="Proteomes" id="UP001151760"/>
    </source>
</evidence>
<reference evidence="1" key="1">
    <citation type="journal article" date="2022" name="Int. J. Mol. Sci.">
        <title>Draft Genome of Tanacetum Coccineum: Genomic Comparison of Closely Related Tanacetum-Family Plants.</title>
        <authorList>
            <person name="Yamashiro T."/>
            <person name="Shiraishi A."/>
            <person name="Nakayama K."/>
            <person name="Satake H."/>
        </authorList>
    </citation>
    <scope>NUCLEOTIDE SEQUENCE</scope>
</reference>
<dbReference type="EMBL" id="BQNB010014590">
    <property type="protein sequence ID" value="GJT30023.1"/>
    <property type="molecule type" value="Genomic_DNA"/>
</dbReference>
<organism evidence="1 2">
    <name type="scientific">Tanacetum coccineum</name>
    <dbReference type="NCBI Taxonomy" id="301880"/>
    <lineage>
        <taxon>Eukaryota</taxon>
        <taxon>Viridiplantae</taxon>
        <taxon>Streptophyta</taxon>
        <taxon>Embryophyta</taxon>
        <taxon>Tracheophyta</taxon>
        <taxon>Spermatophyta</taxon>
        <taxon>Magnoliopsida</taxon>
        <taxon>eudicotyledons</taxon>
        <taxon>Gunneridae</taxon>
        <taxon>Pentapetalae</taxon>
        <taxon>asterids</taxon>
        <taxon>campanulids</taxon>
        <taxon>Asterales</taxon>
        <taxon>Asteraceae</taxon>
        <taxon>Asteroideae</taxon>
        <taxon>Anthemideae</taxon>
        <taxon>Anthemidinae</taxon>
        <taxon>Tanacetum</taxon>
    </lineage>
</organism>
<comment type="caution">
    <text evidence="1">The sequence shown here is derived from an EMBL/GenBank/DDBJ whole genome shotgun (WGS) entry which is preliminary data.</text>
</comment>
<reference evidence="1" key="2">
    <citation type="submission" date="2022-01" db="EMBL/GenBank/DDBJ databases">
        <authorList>
            <person name="Yamashiro T."/>
            <person name="Shiraishi A."/>
            <person name="Satake H."/>
            <person name="Nakayama K."/>
        </authorList>
    </citation>
    <scope>NUCLEOTIDE SEQUENCE</scope>
</reference>
<gene>
    <name evidence="1" type="ORF">Tco_0910298</name>
</gene>
<evidence type="ECO:0000313" key="1">
    <source>
        <dbReference type="EMBL" id="GJT30023.1"/>
    </source>
</evidence>
<protein>
    <submittedName>
        <fullName evidence="1">Uncharacterized protein</fullName>
    </submittedName>
</protein>
<accession>A0ABQ5CSU8</accession>